<comment type="caution">
    <text evidence="2">The sequence shown here is derived from an EMBL/GenBank/DDBJ whole genome shotgun (WGS) entry which is preliminary data.</text>
</comment>
<dbReference type="Gene3D" id="3.60.21.10">
    <property type="match status" value="1"/>
</dbReference>
<dbReference type="Proteomes" id="UP000472580">
    <property type="component" value="Unassembled WGS sequence"/>
</dbReference>
<evidence type="ECO:0000259" key="1">
    <source>
        <dbReference type="Pfam" id="PF00149"/>
    </source>
</evidence>
<dbReference type="GO" id="GO:0016787">
    <property type="term" value="F:hydrolase activity"/>
    <property type="evidence" value="ECO:0007669"/>
    <property type="project" value="InterPro"/>
</dbReference>
<feature type="domain" description="Calcineurin-like phosphoesterase" evidence="1">
    <location>
        <begin position="3"/>
        <end position="194"/>
    </location>
</feature>
<dbReference type="AlphaFoldDB" id="A0A6L6YJQ5"/>
<name>A0A6L6YJQ5_9BURK</name>
<dbReference type="Pfam" id="PF00149">
    <property type="entry name" value="Metallophos"/>
    <property type="match status" value="1"/>
</dbReference>
<dbReference type="EMBL" id="WSRP01000038">
    <property type="protein sequence ID" value="MVX57614.1"/>
    <property type="molecule type" value="Genomic_DNA"/>
</dbReference>
<dbReference type="SUPFAM" id="SSF56300">
    <property type="entry name" value="Metallo-dependent phosphatases"/>
    <property type="match status" value="1"/>
</dbReference>
<dbReference type="InterPro" id="IPR029052">
    <property type="entry name" value="Metallo-depent_PP-like"/>
</dbReference>
<sequence length="282" mass="32087">MSKIFLCGDPHGEFSHILSAIDQWHPDAVLILGDLTPPQSLDVIFKSVRDTKTKIYWIPGNHDTDTDLIYDRLWRSSFARNNLHGRVQDICGVKVAGLGGVFRGQIWMPPNLPLFSSPSLFIRKIGKSGMWRGGLPRRHRSTIFYSVYEKLRECKADILITHEAPSMHAKGFEAIDDLAISLGAKMIIHAHQHESRCYLPQKGLKCRGIGLRGIIDLEGNIIVPAQVDPRELQEKIQKQVKLPFPGVRRTPASKFRRLTKNRFGRLQRREWSPVSKNKGRKS</sequence>
<gene>
    <name evidence="2" type="ORF">E5987_10475</name>
</gene>
<dbReference type="InterPro" id="IPR004843">
    <property type="entry name" value="Calcineurin-like_PHP"/>
</dbReference>
<proteinExistence type="predicted"/>
<dbReference type="OrthoDB" id="7831721at2"/>
<evidence type="ECO:0000313" key="2">
    <source>
        <dbReference type="EMBL" id="MVX57614.1"/>
    </source>
</evidence>
<dbReference type="RefSeq" id="WP_160336032.1">
    <property type="nucleotide sequence ID" value="NZ_CALPCV010000029.1"/>
</dbReference>
<organism evidence="2 3">
    <name type="scientific">Parasutterella muris</name>
    <dbReference type="NCBI Taxonomy" id="2565572"/>
    <lineage>
        <taxon>Bacteria</taxon>
        <taxon>Pseudomonadati</taxon>
        <taxon>Pseudomonadota</taxon>
        <taxon>Betaproteobacteria</taxon>
        <taxon>Burkholderiales</taxon>
        <taxon>Sutterellaceae</taxon>
        <taxon>Parasutterella</taxon>
    </lineage>
</organism>
<reference evidence="2 3" key="1">
    <citation type="submission" date="2019-12" db="EMBL/GenBank/DDBJ databases">
        <title>Microbes associate with the intestines of laboratory mice.</title>
        <authorList>
            <person name="Navarre W."/>
            <person name="Wong E."/>
        </authorList>
    </citation>
    <scope>NUCLEOTIDE SEQUENCE [LARGE SCALE GENOMIC DNA]</scope>
    <source>
        <strain evidence="2 3">NM82_D38</strain>
    </source>
</reference>
<accession>A0A6L6YJQ5</accession>
<protein>
    <submittedName>
        <fullName evidence="2">Metallophosphoesterase</fullName>
    </submittedName>
</protein>
<evidence type="ECO:0000313" key="3">
    <source>
        <dbReference type="Proteomes" id="UP000472580"/>
    </source>
</evidence>
<keyword evidence="3" id="KW-1185">Reference proteome</keyword>